<proteinExistence type="predicted"/>
<evidence type="ECO:0000313" key="5">
    <source>
        <dbReference type="EMBL" id="PGH31029.1"/>
    </source>
</evidence>
<dbReference type="EMBL" id="PDND01000144">
    <property type="protein sequence ID" value="PGH31029.1"/>
    <property type="molecule type" value="Genomic_DNA"/>
</dbReference>
<keyword evidence="6" id="KW-1185">Reference proteome</keyword>
<comment type="subcellular location">
    <subcellularLocation>
        <location evidence="1">Nucleus</location>
    </subcellularLocation>
</comment>
<name>A0A2B7ZCU3_9EURO</name>
<accession>A0A2B7ZCU3</accession>
<evidence type="ECO:0000313" key="6">
    <source>
        <dbReference type="Proteomes" id="UP000226031"/>
    </source>
</evidence>
<feature type="compositionally biased region" description="Acidic residues" evidence="3">
    <location>
        <begin position="441"/>
        <end position="451"/>
    </location>
</feature>
<organism evidence="5 6">
    <name type="scientific">[Emmonsia] crescens</name>
    <dbReference type="NCBI Taxonomy" id="73230"/>
    <lineage>
        <taxon>Eukaryota</taxon>
        <taxon>Fungi</taxon>
        <taxon>Dikarya</taxon>
        <taxon>Ascomycota</taxon>
        <taxon>Pezizomycotina</taxon>
        <taxon>Eurotiomycetes</taxon>
        <taxon>Eurotiomycetidae</taxon>
        <taxon>Onygenales</taxon>
        <taxon>Ajellomycetaceae</taxon>
        <taxon>Emergomyces</taxon>
    </lineage>
</organism>
<reference evidence="5 6" key="1">
    <citation type="submission" date="2017-10" db="EMBL/GenBank/DDBJ databases">
        <title>Comparative genomics in systemic dimorphic fungi from Ajellomycetaceae.</title>
        <authorList>
            <person name="Munoz J.F."/>
            <person name="Mcewen J.G."/>
            <person name="Clay O.K."/>
            <person name="Cuomo C.A."/>
        </authorList>
    </citation>
    <scope>NUCLEOTIDE SEQUENCE [LARGE SCALE GENOMIC DNA]</scope>
    <source>
        <strain evidence="5 6">UAMH4076</strain>
    </source>
</reference>
<feature type="domain" description="WHIM1" evidence="4">
    <location>
        <begin position="149"/>
        <end position="187"/>
    </location>
</feature>
<feature type="compositionally biased region" description="Polar residues" evidence="3">
    <location>
        <begin position="566"/>
        <end position="591"/>
    </location>
</feature>
<dbReference type="Proteomes" id="UP000226031">
    <property type="component" value="Unassembled WGS sequence"/>
</dbReference>
<feature type="compositionally biased region" description="Acidic residues" evidence="3">
    <location>
        <begin position="464"/>
        <end position="477"/>
    </location>
</feature>
<dbReference type="PANTHER" id="PTHR42107">
    <property type="entry name" value="YALI0D24453P"/>
    <property type="match status" value="1"/>
</dbReference>
<dbReference type="InterPro" id="IPR028942">
    <property type="entry name" value="WHIM1_dom"/>
</dbReference>
<feature type="compositionally biased region" description="Low complexity" evidence="3">
    <location>
        <begin position="1"/>
        <end position="14"/>
    </location>
</feature>
<dbReference type="PANTHER" id="PTHR42107:SF1">
    <property type="entry name" value="WHIM1 DOMAIN-CONTAINING PROTEIN"/>
    <property type="match status" value="1"/>
</dbReference>
<dbReference type="STRING" id="73230.A0A2B7ZCU3"/>
<gene>
    <name evidence="5" type="ORF">GX50_06187</name>
</gene>
<dbReference type="GO" id="GO:0005634">
    <property type="term" value="C:nucleus"/>
    <property type="evidence" value="ECO:0007669"/>
    <property type="project" value="UniProtKB-SubCell"/>
</dbReference>
<keyword evidence="2" id="KW-0539">Nucleus</keyword>
<feature type="compositionally biased region" description="Pro residues" evidence="3">
    <location>
        <begin position="42"/>
        <end position="55"/>
    </location>
</feature>
<evidence type="ECO:0000256" key="2">
    <source>
        <dbReference type="ARBA" id="ARBA00023242"/>
    </source>
</evidence>
<sequence length="627" mass="68920">MSSSDSSSLSSAPSTDDETIAASVNRSIGLEKYFKPKKPAKPASPPPPKRAPSPPHEYVLADNPDIAFIVMFRSRFTDVFPKSLPHYGPQDIERGVTDTVPGDHIERLLCALIGLCLNRKKDVERGHYQRALEEVVQTHASQWPRTWGGKNPLHGGGSFAAMNPTERIVFLKALILWALSSSDAVQAKLKESYKQTRHDDDLNQPLSVQPWGNDAYKRRYWLIEGRDDTHFRLYRESNPALKNRTWWSVAGTIPELKTIADSLAEEKSQHSKRLSEKIYTSIPRFEGSEEKRKRRDYRLARKAAFTRPEPGFSLYEGRTRGKKLKYTYSDDEDDDFSSDALPTRKSARQSRFSTPGEPAGPTYTASGRQVKARVGGSYGESMLSGRRKETPPLQSSVGPSGGEEGEREGEGEQPVSNGRRRQRSGLGRLSNGTGSHIEGYNEVDEMDEESDAASSGNEWNGGNEDNDYGDVDEEMSDVESSPGDGYGAGQQSLVVQLRYGKAKQGLGSSSPAAPDTHPTASKAPSVQPIQSEASEESRQQPFAVIVPVQNETTAPPPVKSDKQIPSPESTAPTATVSLTSLKDARQVTNIERQVKEPQVTPMDTDIPPKQENAHPVSGQNGLLPGHL</sequence>
<dbReference type="VEuPathDB" id="FungiDB:EMCG_08913"/>
<evidence type="ECO:0000256" key="3">
    <source>
        <dbReference type="SAM" id="MobiDB-lite"/>
    </source>
</evidence>
<evidence type="ECO:0000259" key="4">
    <source>
        <dbReference type="Pfam" id="PF15612"/>
    </source>
</evidence>
<dbReference type="Pfam" id="PF15612">
    <property type="entry name" value="WHIM1"/>
    <property type="match status" value="1"/>
</dbReference>
<feature type="compositionally biased region" description="Polar residues" evidence="3">
    <location>
        <begin position="518"/>
        <end position="532"/>
    </location>
</feature>
<protein>
    <recommendedName>
        <fullName evidence="4">WHIM1 domain-containing protein</fullName>
    </recommendedName>
</protein>
<feature type="region of interest" description="Disordered" evidence="3">
    <location>
        <begin position="328"/>
        <end position="627"/>
    </location>
</feature>
<feature type="region of interest" description="Disordered" evidence="3">
    <location>
        <begin position="1"/>
        <end position="57"/>
    </location>
</feature>
<dbReference type="AlphaFoldDB" id="A0A2B7ZCU3"/>
<evidence type="ECO:0000256" key="1">
    <source>
        <dbReference type="ARBA" id="ARBA00004123"/>
    </source>
</evidence>
<comment type="caution">
    <text evidence="5">The sequence shown here is derived from an EMBL/GenBank/DDBJ whole genome shotgun (WGS) entry which is preliminary data.</text>
</comment>